<dbReference type="Gene3D" id="2.60.40.1220">
    <property type="match status" value="1"/>
</dbReference>
<dbReference type="HOGENOM" id="CLU_001554_1_0_11"/>
<feature type="region of interest" description="Disordered" evidence="2">
    <location>
        <begin position="1251"/>
        <end position="1282"/>
    </location>
</feature>
<evidence type="ECO:0000259" key="4">
    <source>
        <dbReference type="Pfam" id="PF03404"/>
    </source>
</evidence>
<dbReference type="Pfam" id="PF13205">
    <property type="entry name" value="Big_5"/>
    <property type="match status" value="1"/>
</dbReference>
<evidence type="ECO:0000259" key="6">
    <source>
        <dbReference type="Pfam" id="PF13313"/>
    </source>
</evidence>
<evidence type="ECO:0000256" key="3">
    <source>
        <dbReference type="SAM" id="SignalP"/>
    </source>
</evidence>
<feature type="region of interest" description="Disordered" evidence="2">
    <location>
        <begin position="1110"/>
        <end position="1148"/>
    </location>
</feature>
<feature type="domain" description="DUF4082" evidence="6">
    <location>
        <begin position="959"/>
        <end position="1100"/>
    </location>
</feature>
<dbReference type="RefSeq" id="WP_015797044.1">
    <property type="nucleotide sequence ID" value="NC_013131.1"/>
</dbReference>
<dbReference type="GO" id="GO:0016491">
    <property type="term" value="F:oxidoreductase activity"/>
    <property type="evidence" value="ECO:0007669"/>
    <property type="project" value="InterPro"/>
</dbReference>
<dbReference type="EMBL" id="CP001700">
    <property type="protein sequence ID" value="ACU77319.1"/>
    <property type="molecule type" value="Genomic_DNA"/>
</dbReference>
<dbReference type="Pfam" id="PF20254">
    <property type="entry name" value="DMFA2_C"/>
    <property type="match status" value="1"/>
</dbReference>
<evidence type="ECO:0000256" key="1">
    <source>
        <dbReference type="ARBA" id="ARBA00022729"/>
    </source>
</evidence>
<evidence type="ECO:0000256" key="2">
    <source>
        <dbReference type="SAM" id="MobiDB-lite"/>
    </source>
</evidence>
<dbReference type="SUPFAM" id="SSF81296">
    <property type="entry name" value="E set domains"/>
    <property type="match status" value="1"/>
</dbReference>
<reference evidence="8 9" key="1">
    <citation type="journal article" date="2009" name="Stand. Genomic Sci.">
        <title>Complete genome sequence of Catenulispora acidiphila type strain (ID 139908).</title>
        <authorList>
            <person name="Copeland A."/>
            <person name="Lapidus A."/>
            <person name="Glavina Del Rio T."/>
            <person name="Nolan M."/>
            <person name="Lucas S."/>
            <person name="Chen F."/>
            <person name="Tice H."/>
            <person name="Cheng J.F."/>
            <person name="Bruce D."/>
            <person name="Goodwin L."/>
            <person name="Pitluck S."/>
            <person name="Mikhailova N."/>
            <person name="Pati A."/>
            <person name="Ivanova N."/>
            <person name="Mavromatis K."/>
            <person name="Chen A."/>
            <person name="Palaniappan K."/>
            <person name="Chain P."/>
            <person name="Land M."/>
            <person name="Hauser L."/>
            <person name="Chang Y.J."/>
            <person name="Jeffries C.D."/>
            <person name="Chertkov O."/>
            <person name="Brettin T."/>
            <person name="Detter J.C."/>
            <person name="Han C."/>
            <person name="Ali Z."/>
            <person name="Tindall B.J."/>
            <person name="Goker M."/>
            <person name="Bristow J."/>
            <person name="Eisen J.A."/>
            <person name="Markowitz V."/>
            <person name="Hugenholtz P."/>
            <person name="Kyrpides N.C."/>
            <person name="Klenk H.P."/>
        </authorList>
    </citation>
    <scope>NUCLEOTIDE SEQUENCE [LARGE SCALE GENOMIC DNA]</scope>
    <source>
        <strain evidence="9">DSM 44928 / JCM 14897 / NBRC 102108 / NRRL B-24433 / ID139908</strain>
    </source>
</reference>
<dbReference type="InterPro" id="IPR025141">
    <property type="entry name" value="DUF4082"/>
</dbReference>
<feature type="compositionally biased region" description="Low complexity" evidence="2">
    <location>
        <begin position="1126"/>
        <end position="1142"/>
    </location>
</feature>
<evidence type="ECO:0000313" key="9">
    <source>
        <dbReference type="Proteomes" id="UP000000851"/>
    </source>
</evidence>
<feature type="signal peptide" evidence="3">
    <location>
        <begin position="1"/>
        <end position="37"/>
    </location>
</feature>
<organism evidence="8 9">
    <name type="scientific">Catenulispora acidiphila (strain DSM 44928 / JCM 14897 / NBRC 102108 / NRRL B-24433 / ID139908)</name>
    <dbReference type="NCBI Taxonomy" id="479433"/>
    <lineage>
        <taxon>Bacteria</taxon>
        <taxon>Bacillati</taxon>
        <taxon>Actinomycetota</taxon>
        <taxon>Actinomycetes</taxon>
        <taxon>Catenulisporales</taxon>
        <taxon>Catenulisporaceae</taxon>
        <taxon>Catenulispora</taxon>
    </lineage>
</organism>
<sequence precursor="true">MAHNRIFRGLRQSAYATVAVAVASVVTVWGVAQPAHAAACANAVACENQQTTGVQDLTDGAGNLATYTSAYGDIQGFSTTQSVLPGGTISMKVKSPTQYAVEVDRLGYYAGKGSRTMSWSMNTSSGTYPANYSGETLPACDSDKPTGLVDCGNWATTVQIQVPSTAVSGIYIVGLEQWDNTDALIGYMPVPVVVREPDNAAHHSDIVVQTSDQTWQAYNTFGGQDVYVGNGPAPDGRAYRVSYNRPLPDIGQNGVFGSEFALLYWLEENGYDVSYISGLDATTDPASVSNHKVFISSGHDEYWNQAQWNNVMAARHAGQNQIFMSGNEVFWRTRLENSIDGSNTPNRTMTTYKMTKLYGTTPVDGIPDPTGQWTGTWMDAHGVGTGAAPEDQLTGTLFSVNANQYSPITFSSQYANLRVWRHTSVASLMNGSESTPYGLLGYEWDSDFADSTRPAGEIDLSSTTLTVDQLRTDYGNDYSTGQATHSLVEFRDQTSHALVFGTATVQWSWGLSNLHTDNTGVANPPNPPNQSTTVDRDVQQATMNMLADEGEQPTTPQSGMVTGTALPAGTPGPTTTVSTPSSGTTVQVLKPLTATGTASPTSGTVVARVEVSVDGGTTWKAANTTQTVGGSVSWSYAWTPTTMGTAQIQVRAEDDNADIGATRSVSLTVGPQICPCVIFPSTASPAHADSGDGTSVEVGTKFKTSTAGNITGVRFYQSPTNTGSHVASLWTSNGILLGSTPASTATVTQPGWQTLNFTTPISIRANTTYVVSYHAPVGHYAADAGYFTSGGAGQAPIQAQQSTASSLNGVYSYAGSTTFPNNSFNDTNYWVDPVFDNTGIPTTPPKMTSTTPGSGATAVSPTTQISASFSAQMDPTTATFTVKDGTGTAVPGSVSYTSATNTIVFTPDSPLALSTGYTASIMADDAYGNAMSAPGTWTFTTAATMPAPSCPCTLWPTSTVPVTADSGDHNSVELGVKFSSSVAGNVTGLRFYKSAANTGTHTGTLWSATGQQLATGTFTGESASGWQTLTFATPVSIAANTQYVVSYHAASGHYAADAGYFTNPHNYYPLTAAAGTNGVYSYGTATTFPSNTYNGTNYWVDPVFQTTAPAQNPAASPLTSPSARVSGGRATGAPSTAATPSTNKITLREDPVMDPAHPITTVLPPTADPASVRMTVVTAAPVPGQEWQAGTVMPGYVTFDPKTHIVAFHPSGLLPRNASYRVTVTANVDNDDPTPPLTWVIAPTIVRGGTSGLPGQGTPVGVAPGVLPAPSYGSRSSKPGVK</sequence>
<dbReference type="InterPro" id="IPR014756">
    <property type="entry name" value="Ig_E-set"/>
</dbReference>
<dbReference type="InParanoid" id="C7PYJ7"/>
<evidence type="ECO:0008006" key="10">
    <source>
        <dbReference type="Google" id="ProtNLM"/>
    </source>
</evidence>
<dbReference type="GO" id="GO:0030151">
    <property type="term" value="F:molybdenum ion binding"/>
    <property type="evidence" value="ECO:0007669"/>
    <property type="project" value="InterPro"/>
</dbReference>
<feature type="compositionally biased region" description="Low complexity" evidence="2">
    <location>
        <begin position="1259"/>
        <end position="1270"/>
    </location>
</feature>
<dbReference type="KEGG" id="cai:Caci_8496"/>
<dbReference type="InterPro" id="IPR014755">
    <property type="entry name" value="Cu-Rt/internalin_Ig-like"/>
</dbReference>
<dbReference type="Pfam" id="PF03404">
    <property type="entry name" value="Mo-co_dimer"/>
    <property type="match status" value="1"/>
</dbReference>
<feature type="domain" description="SbsA Ig-like" evidence="5">
    <location>
        <begin position="842"/>
        <end position="941"/>
    </location>
</feature>
<accession>C7PYJ7</accession>
<dbReference type="OrthoDB" id="505641at2"/>
<evidence type="ECO:0000259" key="7">
    <source>
        <dbReference type="Pfam" id="PF20254"/>
    </source>
</evidence>
<feature type="compositionally biased region" description="Polar residues" evidence="2">
    <location>
        <begin position="1273"/>
        <end position="1282"/>
    </location>
</feature>
<dbReference type="Gene3D" id="2.60.40.650">
    <property type="match status" value="1"/>
</dbReference>
<evidence type="ECO:0000313" key="8">
    <source>
        <dbReference type="EMBL" id="ACU77319.1"/>
    </source>
</evidence>
<dbReference type="InterPro" id="IPR005066">
    <property type="entry name" value="MoCF_OxRdtse_dimer"/>
</dbReference>
<keyword evidence="1 3" id="KW-0732">Signal</keyword>
<evidence type="ECO:0000259" key="5">
    <source>
        <dbReference type="Pfam" id="PF13205"/>
    </source>
</evidence>
<gene>
    <name evidence="8" type="ordered locus">Caci_8496</name>
</gene>
<feature type="domain" description="Moybdenum cofactor oxidoreductase dimerisation" evidence="4">
    <location>
        <begin position="576"/>
        <end position="628"/>
    </location>
</feature>
<name>C7PYJ7_CATAD</name>
<dbReference type="Pfam" id="PF13313">
    <property type="entry name" value="DUF4082"/>
    <property type="match status" value="2"/>
</dbReference>
<dbReference type="STRING" id="479433.Caci_8496"/>
<proteinExistence type="predicted"/>
<dbReference type="Proteomes" id="UP000000851">
    <property type="component" value="Chromosome"/>
</dbReference>
<dbReference type="InterPro" id="IPR032812">
    <property type="entry name" value="SbsA_Ig"/>
</dbReference>
<feature type="domain" description="N,N-dimethylformamidase beta subunit-like C-terminal" evidence="7">
    <location>
        <begin position="101"/>
        <end position="513"/>
    </location>
</feature>
<protein>
    <recommendedName>
        <fullName evidence="10">Ig-like domain-containing protein</fullName>
    </recommendedName>
</protein>
<feature type="chain" id="PRO_5002982704" description="Ig-like domain-containing protein" evidence="3">
    <location>
        <begin position="38"/>
        <end position="1282"/>
    </location>
</feature>
<dbReference type="InterPro" id="IPR046540">
    <property type="entry name" value="DMFA2_C"/>
</dbReference>
<feature type="domain" description="DUF4082" evidence="6">
    <location>
        <begin position="683"/>
        <end position="831"/>
    </location>
</feature>
<dbReference type="eggNOG" id="COG1749">
    <property type="taxonomic scope" value="Bacteria"/>
</dbReference>
<keyword evidence="9" id="KW-1185">Reference proteome</keyword>
<feature type="compositionally biased region" description="Polar residues" evidence="2">
    <location>
        <begin position="1110"/>
        <end position="1123"/>
    </location>
</feature>